<proteinExistence type="inferred from homology"/>
<dbReference type="SUPFAM" id="SSF50249">
    <property type="entry name" value="Nucleic acid-binding proteins"/>
    <property type="match status" value="1"/>
</dbReference>
<dbReference type="Gene3D" id="3.40.50.150">
    <property type="entry name" value="Vaccinia Virus protein VP39"/>
    <property type="match status" value="1"/>
</dbReference>
<evidence type="ECO:0000259" key="6">
    <source>
        <dbReference type="PROSITE" id="PS50926"/>
    </source>
</evidence>
<dbReference type="PROSITE" id="PS50926">
    <property type="entry name" value="TRAM"/>
    <property type="match status" value="1"/>
</dbReference>
<dbReference type="Pfam" id="PF01938">
    <property type="entry name" value="TRAM"/>
    <property type="match status" value="1"/>
</dbReference>
<dbReference type="PANTHER" id="PTHR11061:SF30">
    <property type="entry name" value="TRNA (URACIL(54)-C(5))-METHYLTRANSFERASE"/>
    <property type="match status" value="1"/>
</dbReference>
<comment type="caution">
    <text evidence="7">The sequence shown here is derived from an EMBL/GenBank/DDBJ whole genome shotgun (WGS) entry which is preliminary data.</text>
</comment>
<reference evidence="7 8" key="1">
    <citation type="submission" date="2009-04" db="EMBL/GenBank/DDBJ databases">
        <authorList>
            <person name="Qin X."/>
            <person name="Bachman B."/>
            <person name="Battles P."/>
            <person name="Bell A."/>
            <person name="Bess C."/>
            <person name="Bickham C."/>
            <person name="Chaboub L."/>
            <person name="Chen D."/>
            <person name="Coyle M."/>
            <person name="Deiros D.R."/>
            <person name="Dinh H."/>
            <person name="Forbes L."/>
            <person name="Fowler G."/>
            <person name="Francisco L."/>
            <person name="Fu Q."/>
            <person name="Gubbala S."/>
            <person name="Hale W."/>
            <person name="Han Y."/>
            <person name="Hemphill L."/>
            <person name="Highlander S.K."/>
            <person name="Hirani K."/>
            <person name="Hogues M."/>
            <person name="Jackson L."/>
            <person name="Jakkamsetti A."/>
            <person name="Javaid M."/>
            <person name="Jiang H."/>
            <person name="Korchina V."/>
            <person name="Kovar C."/>
            <person name="Lara F."/>
            <person name="Lee S."/>
            <person name="Mata R."/>
            <person name="Mathew T."/>
            <person name="Moen C."/>
            <person name="Morales K."/>
            <person name="Munidasa M."/>
            <person name="Nazareth L."/>
            <person name="Ngo R."/>
            <person name="Nguyen L."/>
            <person name="Okwuonu G."/>
            <person name="Ongeri F."/>
            <person name="Patil S."/>
            <person name="Petrosino J."/>
            <person name="Pham C."/>
            <person name="Pham P."/>
            <person name="Pu L.-L."/>
            <person name="Puazo M."/>
            <person name="Raj R."/>
            <person name="Reid J."/>
            <person name="Rouhana J."/>
            <person name="Saada N."/>
            <person name="Shang Y."/>
            <person name="Simmons D."/>
            <person name="Thornton R."/>
            <person name="Warren J."/>
            <person name="Weissenberger G."/>
            <person name="Zhang J."/>
            <person name="Zhang L."/>
            <person name="Zhou C."/>
            <person name="Zhu D."/>
            <person name="Muzny D."/>
            <person name="Worley K."/>
            <person name="Gibbs R."/>
        </authorList>
    </citation>
    <scope>NUCLEOTIDE SEQUENCE [LARGE SCALE GENOMIC DNA]</scope>
    <source>
        <strain evidence="7 8">ATCC 33313</strain>
    </source>
</reference>
<evidence type="ECO:0000256" key="3">
    <source>
        <dbReference type="ARBA" id="ARBA00022691"/>
    </source>
</evidence>
<evidence type="ECO:0000313" key="7">
    <source>
        <dbReference type="EMBL" id="EER73945.1"/>
    </source>
</evidence>
<gene>
    <name evidence="7" type="primary">rumA</name>
    <name evidence="7" type="ORF">HMPREF0877_1743</name>
</gene>
<evidence type="ECO:0000256" key="2">
    <source>
        <dbReference type="ARBA" id="ARBA00022679"/>
    </source>
</evidence>
<dbReference type="Pfam" id="PF05958">
    <property type="entry name" value="tRNA_U5-meth_tr"/>
    <property type="match status" value="1"/>
</dbReference>
<feature type="active site" evidence="5">
    <location>
        <position position="425"/>
    </location>
</feature>
<dbReference type="InterPro" id="IPR010280">
    <property type="entry name" value="U5_MeTrfase_fam"/>
</dbReference>
<protein>
    <submittedName>
        <fullName evidence="7">23S rRNA (Uracil-5-)-methyltransferase RumA</fullName>
        <ecNumber evidence="7">2.1.1.-</ecNumber>
    </submittedName>
</protein>
<name>C5RCY1_WEIPA</name>
<keyword evidence="2 4" id="KW-0808">Transferase</keyword>
<dbReference type="CDD" id="cd02440">
    <property type="entry name" value="AdoMet_MTases"/>
    <property type="match status" value="1"/>
</dbReference>
<dbReference type="GO" id="GO:0070475">
    <property type="term" value="P:rRNA base methylation"/>
    <property type="evidence" value="ECO:0007669"/>
    <property type="project" value="TreeGrafter"/>
</dbReference>
<dbReference type="STRING" id="585506.HMPREF0877_1743"/>
<dbReference type="InterPro" id="IPR029063">
    <property type="entry name" value="SAM-dependent_MTases_sf"/>
</dbReference>
<dbReference type="PROSITE" id="PS01230">
    <property type="entry name" value="TRMA_1"/>
    <property type="match status" value="1"/>
</dbReference>
<evidence type="ECO:0000313" key="8">
    <source>
        <dbReference type="Proteomes" id="UP000004528"/>
    </source>
</evidence>
<dbReference type="Gene3D" id="2.40.50.1070">
    <property type="match status" value="1"/>
</dbReference>
<dbReference type="eggNOG" id="COG2265">
    <property type="taxonomic scope" value="Bacteria"/>
</dbReference>
<dbReference type="InterPro" id="IPR030390">
    <property type="entry name" value="MeTrfase_TrmA_AS"/>
</dbReference>
<dbReference type="GO" id="GO:0070041">
    <property type="term" value="F:rRNA (uridine-C5-)-methyltransferase activity"/>
    <property type="evidence" value="ECO:0007669"/>
    <property type="project" value="TreeGrafter"/>
</dbReference>
<dbReference type="SUPFAM" id="SSF53335">
    <property type="entry name" value="S-adenosyl-L-methionine-dependent methyltransferases"/>
    <property type="match status" value="1"/>
</dbReference>
<dbReference type="AlphaFoldDB" id="C5RCY1"/>
<dbReference type="PANTHER" id="PTHR11061">
    <property type="entry name" value="RNA M5U METHYLTRANSFERASE"/>
    <property type="match status" value="1"/>
</dbReference>
<dbReference type="InterPro" id="IPR002792">
    <property type="entry name" value="TRAM_dom"/>
</dbReference>
<evidence type="ECO:0000256" key="5">
    <source>
        <dbReference type="PROSITE-ProRule" id="PRU10015"/>
    </source>
</evidence>
<keyword evidence="8" id="KW-1185">Reference proteome</keyword>
<evidence type="ECO:0000256" key="4">
    <source>
        <dbReference type="PROSITE-ProRule" id="PRU01024"/>
    </source>
</evidence>
<dbReference type="EMBL" id="ACKU01000033">
    <property type="protein sequence ID" value="EER73945.1"/>
    <property type="molecule type" value="Genomic_DNA"/>
</dbReference>
<accession>C5RCY1</accession>
<feature type="binding site" evidence="4">
    <location>
        <position position="350"/>
    </location>
    <ligand>
        <name>S-adenosyl-L-methionine</name>
        <dbReference type="ChEBI" id="CHEBI:59789"/>
    </ligand>
</feature>
<organism evidence="7 8">
    <name type="scientific">Weissella paramesenteroides ATCC 33313</name>
    <dbReference type="NCBI Taxonomy" id="585506"/>
    <lineage>
        <taxon>Bacteria</taxon>
        <taxon>Bacillati</taxon>
        <taxon>Bacillota</taxon>
        <taxon>Bacilli</taxon>
        <taxon>Lactobacillales</taxon>
        <taxon>Lactobacillaceae</taxon>
        <taxon>Weissella</taxon>
    </lineage>
</organism>
<feature type="binding site" evidence="4">
    <location>
        <position position="329"/>
    </location>
    <ligand>
        <name>S-adenosyl-L-methionine</name>
        <dbReference type="ChEBI" id="CHEBI:59789"/>
    </ligand>
</feature>
<dbReference type="FunFam" id="3.40.50.150:FF:000009">
    <property type="entry name" value="23S rRNA (Uracil(1939)-C(5))-methyltransferase RlmD"/>
    <property type="match status" value="1"/>
</dbReference>
<dbReference type="InterPro" id="IPR030391">
    <property type="entry name" value="MeTrfase_TrmA_CS"/>
</dbReference>
<dbReference type="PROSITE" id="PS51687">
    <property type="entry name" value="SAM_MT_RNA_M5U"/>
    <property type="match status" value="1"/>
</dbReference>
<feature type="active site" description="Nucleophile" evidence="4">
    <location>
        <position position="425"/>
    </location>
</feature>
<dbReference type="InterPro" id="IPR012340">
    <property type="entry name" value="NA-bd_OB-fold"/>
</dbReference>
<dbReference type="FunFam" id="2.40.50.1070:FF:000003">
    <property type="entry name" value="23S rRNA (Uracil-5-)-methyltransferase RumA"/>
    <property type="match status" value="1"/>
</dbReference>
<comment type="similarity">
    <text evidence="4">Belongs to the class I-like SAM-binding methyltransferase superfamily. RNA M5U methyltransferase family.</text>
</comment>
<dbReference type="Proteomes" id="UP000004528">
    <property type="component" value="Unassembled WGS sequence"/>
</dbReference>
<dbReference type="NCBIfam" id="TIGR00479">
    <property type="entry name" value="rumA"/>
    <property type="match status" value="1"/>
</dbReference>
<keyword evidence="3 4" id="KW-0949">S-adenosyl-L-methionine</keyword>
<sequence>MIVGRRKGQKKEKMMKKKAPVVKNQEFDAEVIDLTYQGNGVVKVDDFPVFVTNAVPGEKIRVGITKVTSNYAFGRVVKTIESSPNRNHEVNTAALTTGIAPLAHLKYDAQLKFKQQQIAELFSKQHIDVNVAPTIGMENPTGYRNKAQIPAREIKGQLTTGFFRRGSHRLMPIEDFYIQDPEIDKAIVIIRDILRKFHVPAYDEIHHKGVIRNIMVRRGYYSHEMMVVLVTRSKRIPGANIIIPQIKEVLPEVTSIIQNVNQDKTNVILGDVNHVLWGNKVIKDTLFDKTFAIGPNSFYQVNPQTTEILYKLAADKAELTGNETVIDAYSGIGTISLTIADKVKSVLGVEVVPGAVDDAKRNADLNNVHNVKFELGKAEEKMVAWQQDGLKPDVIFVDPPRKGLTTELIDAASAMAPSKIVYISCNPATLVRDVAQFKENGYTIKGDVQPVDQFPQTTHIESVTVLERN</sequence>
<feature type="binding site" evidence="4">
    <location>
        <position position="398"/>
    </location>
    <ligand>
        <name>S-adenosyl-L-methionine</name>
        <dbReference type="ChEBI" id="CHEBI:59789"/>
    </ligand>
</feature>
<keyword evidence="1 4" id="KW-0489">Methyltransferase</keyword>
<dbReference type="EC" id="2.1.1.-" evidence="7"/>
<evidence type="ECO:0000256" key="1">
    <source>
        <dbReference type="ARBA" id="ARBA00022603"/>
    </source>
</evidence>
<dbReference type="HOGENOM" id="CLU_014689_7_0_9"/>
<feature type="binding site" evidence="4">
    <location>
        <position position="300"/>
    </location>
    <ligand>
        <name>S-adenosyl-L-methionine</name>
        <dbReference type="ChEBI" id="CHEBI:59789"/>
    </ligand>
</feature>
<dbReference type="PROSITE" id="PS01231">
    <property type="entry name" value="TRMA_2"/>
    <property type="match status" value="1"/>
</dbReference>
<feature type="domain" description="TRAM" evidence="6">
    <location>
        <begin position="20"/>
        <end position="78"/>
    </location>
</feature>
<dbReference type="Gene3D" id="2.40.50.140">
    <property type="entry name" value="Nucleic acid-binding proteins"/>
    <property type="match status" value="1"/>
</dbReference>